<reference evidence="1" key="1">
    <citation type="submission" date="2023-03" db="EMBL/GenBank/DDBJ databases">
        <title>Andean soil-derived lignocellulolytic bacterial consortium as a source of novel taxa and putative plastic-active enzymes.</title>
        <authorList>
            <person name="Diaz-Garcia L."/>
            <person name="Chuvochina M."/>
            <person name="Feuerriegel G."/>
            <person name="Bunk B."/>
            <person name="Sproer C."/>
            <person name="Streit W.R."/>
            <person name="Rodriguez L.M."/>
            <person name="Overmann J."/>
            <person name="Jimenez D.J."/>
        </authorList>
    </citation>
    <scope>NUCLEOTIDE SEQUENCE</scope>
    <source>
        <strain evidence="1">MAG 2441</strain>
    </source>
</reference>
<dbReference type="AlphaFoldDB" id="A0AA95JAN8"/>
<evidence type="ECO:0000313" key="2">
    <source>
        <dbReference type="Proteomes" id="UP001178662"/>
    </source>
</evidence>
<dbReference type="Proteomes" id="UP001178662">
    <property type="component" value="Chromosome"/>
</dbReference>
<sequence>MKRYSHKRRMVALLNAKASLAIEGLYLTTQEEQLILKRVNGEIRNTEFLSRAMEIAKNV</sequence>
<accession>A0AA95JAN8</accession>
<organism evidence="1 2">
    <name type="scientific">Candidatus Cohnella colombiensis</name>
    <dbReference type="NCBI Taxonomy" id="3121368"/>
    <lineage>
        <taxon>Bacteria</taxon>
        <taxon>Bacillati</taxon>
        <taxon>Bacillota</taxon>
        <taxon>Bacilli</taxon>
        <taxon>Bacillales</taxon>
        <taxon>Paenibacillaceae</taxon>
        <taxon>Cohnella</taxon>
    </lineage>
</organism>
<name>A0AA95JAN8_9BACL</name>
<proteinExistence type="predicted"/>
<protein>
    <submittedName>
        <fullName evidence="1">Uncharacterized protein</fullName>
    </submittedName>
</protein>
<dbReference type="EMBL" id="CP119317">
    <property type="protein sequence ID" value="WEK54563.1"/>
    <property type="molecule type" value="Genomic_DNA"/>
</dbReference>
<keyword evidence="2" id="KW-1185">Reference proteome</keyword>
<evidence type="ECO:0000313" key="1">
    <source>
        <dbReference type="EMBL" id="WEK54563.1"/>
    </source>
</evidence>
<gene>
    <name evidence="1" type="ORF">P0Y55_00330</name>
</gene>